<dbReference type="InterPro" id="IPR052752">
    <property type="entry name" value="NACHT-WD_repeat"/>
</dbReference>
<sequence length="1265" mass="141901">MGSNCSSSHKDDDSSSRKSQESPSYQLSNKDGDGKKMDEGVEEPKSSVKAGVVLSVSSVPEPALPPQPMLSVSDSIMTASPAHKPKEPEVVQPIRPSILDLPPVKDAKIVIYICAADSQDCRVEKSLVHNEVFPGLREKCRSKGFELHIVDLHWSIQDRTAEPAELCLQELARQNENSYLIPLVFLNHFLGTPLLPKTLENADFQTVTSEERSGLLLKWYRLDSTAQPPCYTLQPPVTHIPDLKSADKDVRDRALQQWRKEVESILTVMLAAFSQELRDTYLSTVVEQEVQHTVLMSQELAKRCLWISRGGKVPDPPTAPGDQELRRRLEALQKTLKGELSESHMIHVVPAATPDHSEQPDYIQQVTSAVSKQLDSIVDAIFEEHENKLDQLRMASDLDMRVITEVTAHARAALRYSQSSVNRQCDLEKALNDSGDGAVVLYGPQGSGKTTLLCKLGNQLEAEAEVILRLVGLTAASSTLVQVLRSVTDQLCPATVPRPHNLKAYTAIFNDCLAEASKRGKTVIIIDGIDQFRDFGENCVSWVPPSLPPNVKLVFGCSDGQILENLKTHLNGTNAKFIPILDLSKKEMETILLHNILEYNHSVNPIVKDCISNSVDSPPLPLYVKVVAWQSTWCNEYNLNLELKSDVKQQVNTMLDQLESIFGKEQVEKVFSLMCSSKWGLQDSELLDLLISDSLYHTSTTYLPWAGACLFLSKLTRHLGPFLLSGDHRTLKLRDSAVIEVSRQRYDRRTVWATKTLKDYFLGNLWKNNKMEVKARMAGQPDKWGDMYNVRKFEELPYLVLRSEGTALNLTLDHEWILNKLCATDAYQVIEDAYMENTTDDITWLMNFLSDNAESLTYDGRQLYTQVHRYAKNHNPTTLSNVWKRIAMEPPMNTLLEADVHEEEKPDTNQEGFNIVQRLPKTNSFVVSVRTNLGEISIWDIAKCQRVRHLTGLTQPAAIEMVDNYKCVVLCNRELHTYDLDKGVILTKLKGVMNQKMPFFGLHDSNHLVALSRNRMYVNLMNLDTGDCVTTFKAGEDRFLNSLLVSADGKTLVCGDETQKPFPLLVWNLASRKLLYDLRIPQHEFLSRLSAITPQGNYVCCVAKEVVDNTPNYIVVYDLQSGTLFKKWKPAVNTTSIDISHTESCLVSGHASSKILSWSLGTGNCRYSLSGHTAPVDFLRLSPNGKMCLSMNREGRDRSIRIWDIAKGSLIAVFTPDSPVMSCELTDTWVVISVMGNPNLVCLEIRGPDFPSKRVNEIYGTPDAS</sequence>
<name>A0A146LA42_LYGHE</name>
<dbReference type="GO" id="GO:0016887">
    <property type="term" value="F:ATP hydrolysis activity"/>
    <property type="evidence" value="ECO:0007669"/>
    <property type="project" value="InterPro"/>
</dbReference>
<proteinExistence type="predicted"/>
<feature type="repeat" description="WD" evidence="3">
    <location>
        <begin position="1169"/>
        <end position="1213"/>
    </location>
</feature>
<dbReference type="PANTHER" id="PTHR19871:SF37">
    <property type="entry name" value="GH25853P"/>
    <property type="match status" value="1"/>
</dbReference>
<evidence type="ECO:0000256" key="2">
    <source>
        <dbReference type="ARBA" id="ARBA00022737"/>
    </source>
</evidence>
<dbReference type="Pfam" id="PF13401">
    <property type="entry name" value="AAA_22"/>
    <property type="match status" value="1"/>
</dbReference>
<feature type="region of interest" description="Disordered" evidence="4">
    <location>
        <begin position="1"/>
        <end position="49"/>
    </location>
</feature>
<evidence type="ECO:0000259" key="5">
    <source>
        <dbReference type="Pfam" id="PF13401"/>
    </source>
</evidence>
<evidence type="ECO:0000256" key="4">
    <source>
        <dbReference type="SAM" id="MobiDB-lite"/>
    </source>
</evidence>
<feature type="compositionally biased region" description="Basic and acidic residues" evidence="4">
    <location>
        <begin position="8"/>
        <end position="20"/>
    </location>
</feature>
<dbReference type="SUPFAM" id="SSF50998">
    <property type="entry name" value="Quinoprotein alcohol dehydrogenase-like"/>
    <property type="match status" value="1"/>
</dbReference>
<dbReference type="InterPro" id="IPR049945">
    <property type="entry name" value="AAA_22"/>
</dbReference>
<accession>A0A146LA42</accession>
<dbReference type="SUPFAM" id="SSF52540">
    <property type="entry name" value="P-loop containing nucleoside triphosphate hydrolases"/>
    <property type="match status" value="1"/>
</dbReference>
<dbReference type="Gene3D" id="3.40.50.300">
    <property type="entry name" value="P-loop containing nucleotide triphosphate hydrolases"/>
    <property type="match status" value="1"/>
</dbReference>
<dbReference type="SMART" id="SM00320">
    <property type="entry name" value="WD40"/>
    <property type="match status" value="3"/>
</dbReference>
<evidence type="ECO:0000256" key="3">
    <source>
        <dbReference type="PROSITE-ProRule" id="PRU00221"/>
    </source>
</evidence>
<feature type="domain" description="ORC1/DEAH AAA+ ATPase" evidence="5">
    <location>
        <begin position="434"/>
        <end position="533"/>
    </location>
</feature>
<gene>
    <name evidence="7" type="primary">Nwd1_0</name>
    <name evidence="7" type="ORF">g.91255</name>
</gene>
<dbReference type="InterPro" id="IPR057588">
    <property type="entry name" value="NWD1/2-like_WH"/>
</dbReference>
<feature type="compositionally biased region" description="Basic and acidic residues" evidence="4">
    <location>
        <begin position="30"/>
        <end position="46"/>
    </location>
</feature>
<dbReference type="InterPro" id="IPR001680">
    <property type="entry name" value="WD40_rpt"/>
</dbReference>
<dbReference type="PANTHER" id="PTHR19871">
    <property type="entry name" value="BETA TRANSDUCIN-RELATED PROTEIN"/>
    <property type="match status" value="1"/>
</dbReference>
<dbReference type="PROSITE" id="PS50082">
    <property type="entry name" value="WD_REPEATS_2"/>
    <property type="match status" value="1"/>
</dbReference>
<organism evidence="7">
    <name type="scientific">Lygus hesperus</name>
    <name type="common">Western plant bug</name>
    <dbReference type="NCBI Taxonomy" id="30085"/>
    <lineage>
        <taxon>Eukaryota</taxon>
        <taxon>Metazoa</taxon>
        <taxon>Ecdysozoa</taxon>
        <taxon>Arthropoda</taxon>
        <taxon>Hexapoda</taxon>
        <taxon>Insecta</taxon>
        <taxon>Pterygota</taxon>
        <taxon>Neoptera</taxon>
        <taxon>Paraneoptera</taxon>
        <taxon>Hemiptera</taxon>
        <taxon>Heteroptera</taxon>
        <taxon>Panheteroptera</taxon>
        <taxon>Cimicomorpha</taxon>
        <taxon>Miridae</taxon>
        <taxon>Mirini</taxon>
        <taxon>Lygus</taxon>
    </lineage>
</organism>
<keyword evidence="2" id="KW-0677">Repeat</keyword>
<dbReference type="InterPro" id="IPR011047">
    <property type="entry name" value="Quinoprotein_ADH-like_sf"/>
</dbReference>
<reference evidence="7" key="1">
    <citation type="journal article" date="2016" name="Gigascience">
        <title>De novo construction of an expanded transcriptome assembly for the western tarnished plant bug, Lygus hesperus.</title>
        <authorList>
            <person name="Tassone E.E."/>
            <person name="Geib S.M."/>
            <person name="Hall B."/>
            <person name="Fabrick J.A."/>
            <person name="Brent C.S."/>
            <person name="Hull J.J."/>
        </authorList>
    </citation>
    <scope>NUCLEOTIDE SEQUENCE</scope>
</reference>
<dbReference type="EMBL" id="GDHC01014543">
    <property type="protein sequence ID" value="JAQ04086.1"/>
    <property type="molecule type" value="Transcribed_RNA"/>
</dbReference>
<dbReference type="InterPro" id="IPR015943">
    <property type="entry name" value="WD40/YVTN_repeat-like_dom_sf"/>
</dbReference>
<evidence type="ECO:0000259" key="6">
    <source>
        <dbReference type="Pfam" id="PF25469"/>
    </source>
</evidence>
<evidence type="ECO:0000256" key="1">
    <source>
        <dbReference type="ARBA" id="ARBA00022574"/>
    </source>
</evidence>
<dbReference type="AlphaFoldDB" id="A0A146LA42"/>
<evidence type="ECO:0000313" key="7">
    <source>
        <dbReference type="EMBL" id="JAQ04086.1"/>
    </source>
</evidence>
<feature type="domain" description="NWD1/2-like winged helix-turn-helix" evidence="6">
    <location>
        <begin position="644"/>
        <end position="747"/>
    </location>
</feature>
<protein>
    <submittedName>
        <fullName evidence="7">NACHT and WD repeat domain-containing protein 1</fullName>
    </submittedName>
</protein>
<keyword evidence="1 3" id="KW-0853">WD repeat</keyword>
<dbReference type="Pfam" id="PF00400">
    <property type="entry name" value="WD40"/>
    <property type="match status" value="1"/>
</dbReference>
<dbReference type="Pfam" id="PF25469">
    <property type="entry name" value="WHD_NWD1"/>
    <property type="match status" value="1"/>
</dbReference>
<dbReference type="InterPro" id="IPR027417">
    <property type="entry name" value="P-loop_NTPase"/>
</dbReference>
<dbReference type="Gene3D" id="2.130.10.10">
    <property type="entry name" value="YVTN repeat-like/Quinoprotein amine dehydrogenase"/>
    <property type="match status" value="2"/>
</dbReference>